<dbReference type="PRINTS" id="PR00368">
    <property type="entry name" value="FADPNR"/>
</dbReference>
<evidence type="ECO:0000256" key="1">
    <source>
        <dbReference type="ARBA" id="ARBA00001974"/>
    </source>
</evidence>
<proteinExistence type="inferred from homology"/>
<dbReference type="Gene3D" id="3.50.50.100">
    <property type="match status" value="1"/>
</dbReference>
<keyword evidence="5" id="KW-0560">Oxidoreductase</keyword>
<dbReference type="InterPro" id="IPR036188">
    <property type="entry name" value="FAD/NAD-bd_sf"/>
</dbReference>
<dbReference type="Proteomes" id="UP000199494">
    <property type="component" value="Unassembled WGS sequence"/>
</dbReference>
<dbReference type="OrthoDB" id="9784880at2"/>
<dbReference type="EMBL" id="FMZE01000007">
    <property type="protein sequence ID" value="SDD32816.1"/>
    <property type="molecule type" value="Genomic_DNA"/>
</dbReference>
<dbReference type="PANTHER" id="PTHR42913:SF3">
    <property type="entry name" value="64 KDA MITOCHONDRIAL NADH DEHYDROGENASE (EUROFUNG)"/>
    <property type="match status" value="1"/>
</dbReference>
<evidence type="ECO:0000313" key="7">
    <source>
        <dbReference type="Proteomes" id="UP000199494"/>
    </source>
</evidence>
<organism evidence="6 7">
    <name type="scientific">Prauserella marina</name>
    <dbReference type="NCBI Taxonomy" id="530584"/>
    <lineage>
        <taxon>Bacteria</taxon>
        <taxon>Bacillati</taxon>
        <taxon>Actinomycetota</taxon>
        <taxon>Actinomycetes</taxon>
        <taxon>Pseudonocardiales</taxon>
        <taxon>Pseudonocardiaceae</taxon>
        <taxon>Prauserella</taxon>
    </lineage>
</organism>
<dbReference type="RefSeq" id="WP_091807238.1">
    <property type="nucleotide sequence ID" value="NZ_CP016353.1"/>
</dbReference>
<dbReference type="GO" id="GO:0003955">
    <property type="term" value="F:NAD(P)H dehydrogenase (quinone) activity"/>
    <property type="evidence" value="ECO:0007669"/>
    <property type="project" value="TreeGrafter"/>
</dbReference>
<sequence>MTAHIVVLGAGYSGLLTAKLIAKRTDARVTLVNARDRFVERVRLHQLAAGQELEDLPITGLLEGSSAAFKQDRVTGIVPDMRTITLAEGEPLTYDILVYALGSTADLESVPGAAEHAFTVTSAEQAAALRTRLENSKTVAVVGGGLTGIEAATEIAETKPGLKVKLVTGGVFGEALSEKGGKHLRKVFGRLGIDIVDNAVVKEVAAEGVVLADGKHLEADTVVWTTGFRVPELARAAGLECDASGRLAVDETLRSVSHPDVYGVGDAAAARMKTGQELRMACATGLPSAMQLARSISGALVGKPGKPLRFRYFNQCISLGRRDALVQFVRADDTPVSAVLTGRFAARYKETIVRSTVWAQRHPVLAAAVLP</sequence>
<evidence type="ECO:0000256" key="5">
    <source>
        <dbReference type="ARBA" id="ARBA00023002"/>
    </source>
</evidence>
<protein>
    <submittedName>
        <fullName evidence="6">NADH dehydrogenase, FAD-containing subunit</fullName>
    </submittedName>
</protein>
<keyword evidence="3" id="KW-0285">Flavoprotein</keyword>
<gene>
    <name evidence="6" type="ORF">SAMN05421630_107308</name>
</gene>
<reference evidence="6 7" key="1">
    <citation type="submission" date="2016-10" db="EMBL/GenBank/DDBJ databases">
        <authorList>
            <person name="de Groot N.N."/>
        </authorList>
    </citation>
    <scope>NUCLEOTIDE SEQUENCE [LARGE SCALE GENOMIC DNA]</scope>
    <source>
        <strain evidence="6 7">CGMCC 4.5506</strain>
    </source>
</reference>
<comment type="similarity">
    <text evidence="2">Belongs to the NADH dehydrogenase family.</text>
</comment>
<dbReference type="STRING" id="530584.SAMN05421630_107308"/>
<dbReference type="GO" id="GO:0019646">
    <property type="term" value="P:aerobic electron transport chain"/>
    <property type="evidence" value="ECO:0007669"/>
    <property type="project" value="TreeGrafter"/>
</dbReference>
<evidence type="ECO:0000256" key="4">
    <source>
        <dbReference type="ARBA" id="ARBA00022827"/>
    </source>
</evidence>
<dbReference type="PRINTS" id="PR00469">
    <property type="entry name" value="PNDRDTASEII"/>
</dbReference>
<dbReference type="KEGG" id="pmad:BAY61_24285"/>
<evidence type="ECO:0000256" key="3">
    <source>
        <dbReference type="ARBA" id="ARBA00022630"/>
    </source>
</evidence>
<dbReference type="SUPFAM" id="SSF51905">
    <property type="entry name" value="FAD/NAD(P)-binding domain"/>
    <property type="match status" value="1"/>
</dbReference>
<evidence type="ECO:0000256" key="2">
    <source>
        <dbReference type="ARBA" id="ARBA00005272"/>
    </source>
</evidence>
<evidence type="ECO:0000313" key="6">
    <source>
        <dbReference type="EMBL" id="SDD32816.1"/>
    </source>
</evidence>
<dbReference type="InterPro" id="IPR023753">
    <property type="entry name" value="FAD/NAD-binding_dom"/>
</dbReference>
<keyword evidence="7" id="KW-1185">Reference proteome</keyword>
<dbReference type="InterPro" id="IPR051169">
    <property type="entry name" value="NADH-Q_oxidoreductase"/>
</dbReference>
<comment type="cofactor">
    <cofactor evidence="1">
        <name>FAD</name>
        <dbReference type="ChEBI" id="CHEBI:57692"/>
    </cofactor>
</comment>
<keyword evidence="4" id="KW-0274">FAD</keyword>
<accession>A0A222VUL3</accession>
<dbReference type="PANTHER" id="PTHR42913">
    <property type="entry name" value="APOPTOSIS-INDUCING FACTOR 1"/>
    <property type="match status" value="1"/>
</dbReference>
<name>A0A222VUL3_9PSEU</name>
<dbReference type="Pfam" id="PF07992">
    <property type="entry name" value="Pyr_redox_2"/>
    <property type="match status" value="1"/>
</dbReference>
<dbReference type="AlphaFoldDB" id="A0A222VUL3"/>